<feature type="transmembrane region" description="Helical" evidence="6">
    <location>
        <begin position="272"/>
        <end position="292"/>
    </location>
</feature>
<comment type="subcellular location">
    <subcellularLocation>
        <location evidence="1">Cell membrane</location>
        <topology evidence="1">Multi-pass membrane protein</topology>
    </subcellularLocation>
</comment>
<feature type="transmembrane region" description="Helical" evidence="6">
    <location>
        <begin position="75"/>
        <end position="97"/>
    </location>
</feature>
<proteinExistence type="predicted"/>
<evidence type="ECO:0000259" key="7">
    <source>
        <dbReference type="Pfam" id="PF03553"/>
    </source>
</evidence>
<dbReference type="EMBL" id="JBHTKL010000005">
    <property type="protein sequence ID" value="MFD1020491.1"/>
    <property type="molecule type" value="Genomic_DNA"/>
</dbReference>
<feature type="transmembrane region" description="Helical" evidence="6">
    <location>
        <begin position="350"/>
        <end position="367"/>
    </location>
</feature>
<feature type="transmembrane region" description="Helical" evidence="6">
    <location>
        <begin position="387"/>
        <end position="410"/>
    </location>
</feature>
<evidence type="ECO:0000256" key="2">
    <source>
        <dbReference type="ARBA" id="ARBA00022475"/>
    </source>
</evidence>
<evidence type="ECO:0000256" key="6">
    <source>
        <dbReference type="SAM" id="Phobius"/>
    </source>
</evidence>
<keyword evidence="4 6" id="KW-1133">Transmembrane helix</keyword>
<evidence type="ECO:0000256" key="1">
    <source>
        <dbReference type="ARBA" id="ARBA00004651"/>
    </source>
</evidence>
<keyword evidence="2" id="KW-1003">Cell membrane</keyword>
<keyword evidence="5 6" id="KW-0472">Membrane</keyword>
<evidence type="ECO:0000256" key="4">
    <source>
        <dbReference type="ARBA" id="ARBA00022989"/>
    </source>
</evidence>
<name>A0ABW3L338_9BACI</name>
<organism evidence="8 9">
    <name type="scientific">Thalassobacillus hwangdonensis</name>
    <dbReference type="NCBI Taxonomy" id="546108"/>
    <lineage>
        <taxon>Bacteria</taxon>
        <taxon>Bacillati</taxon>
        <taxon>Bacillota</taxon>
        <taxon>Bacilli</taxon>
        <taxon>Bacillales</taxon>
        <taxon>Bacillaceae</taxon>
        <taxon>Thalassobacillus</taxon>
    </lineage>
</organism>
<feature type="transmembrane region" description="Helical" evidence="6">
    <location>
        <begin position="32"/>
        <end position="55"/>
    </location>
</feature>
<evidence type="ECO:0000313" key="8">
    <source>
        <dbReference type="EMBL" id="MFD1020491.1"/>
    </source>
</evidence>
<feature type="transmembrane region" description="Helical" evidence="6">
    <location>
        <begin position="498"/>
        <end position="519"/>
    </location>
</feature>
<comment type="caution">
    <text evidence="8">The sequence shown here is derived from an EMBL/GenBank/DDBJ whole genome shotgun (WGS) entry which is preliminary data.</text>
</comment>
<protein>
    <submittedName>
        <fullName evidence="8">Na+/H+ antiporter NhaC family protein</fullName>
    </submittedName>
</protein>
<dbReference type="Pfam" id="PF03553">
    <property type="entry name" value="Na_H_antiporter"/>
    <property type="match status" value="1"/>
</dbReference>
<feature type="transmembrane region" description="Helical" evidence="6">
    <location>
        <begin position="208"/>
        <end position="227"/>
    </location>
</feature>
<evidence type="ECO:0000313" key="9">
    <source>
        <dbReference type="Proteomes" id="UP001596990"/>
    </source>
</evidence>
<evidence type="ECO:0000256" key="5">
    <source>
        <dbReference type="ARBA" id="ARBA00023136"/>
    </source>
</evidence>
<dbReference type="PANTHER" id="PTHR43478">
    <property type="entry name" value="NA+/H+ ANTIPORTER-RELATED"/>
    <property type="match status" value="1"/>
</dbReference>
<gene>
    <name evidence="8" type="ORF">ACFQ2J_14985</name>
</gene>
<accession>A0ABW3L338</accession>
<keyword evidence="3 6" id="KW-0812">Transmembrane</keyword>
<feature type="transmembrane region" description="Helical" evidence="6">
    <location>
        <begin position="422"/>
        <end position="444"/>
    </location>
</feature>
<feature type="transmembrane region" description="Helical" evidence="6">
    <location>
        <begin position="474"/>
        <end position="491"/>
    </location>
</feature>
<evidence type="ECO:0000256" key="3">
    <source>
        <dbReference type="ARBA" id="ARBA00022692"/>
    </source>
</evidence>
<feature type="domain" description="Na+/H+ antiporter NhaC-like C-terminal" evidence="7">
    <location>
        <begin position="168"/>
        <end position="493"/>
    </location>
</feature>
<feature type="transmembrane region" description="Helical" evidence="6">
    <location>
        <begin position="312"/>
        <end position="330"/>
    </location>
</feature>
<dbReference type="RefSeq" id="WP_386062200.1">
    <property type="nucleotide sequence ID" value="NZ_JBHTKL010000005.1"/>
</dbReference>
<dbReference type="PANTHER" id="PTHR43478:SF1">
    <property type="entry name" value="NA+_H+ ANTIPORTER NHAC-LIKE C-TERMINAL DOMAIN-CONTAINING PROTEIN"/>
    <property type="match status" value="1"/>
</dbReference>
<dbReference type="InterPro" id="IPR018461">
    <property type="entry name" value="Na/H_Antiport_NhaC-like_C"/>
</dbReference>
<reference evidence="9" key="1">
    <citation type="journal article" date="2019" name="Int. J. Syst. Evol. Microbiol.">
        <title>The Global Catalogue of Microorganisms (GCM) 10K type strain sequencing project: providing services to taxonomists for standard genome sequencing and annotation.</title>
        <authorList>
            <consortium name="The Broad Institute Genomics Platform"/>
            <consortium name="The Broad Institute Genome Sequencing Center for Infectious Disease"/>
            <person name="Wu L."/>
            <person name="Ma J."/>
        </authorList>
    </citation>
    <scope>NUCLEOTIDE SEQUENCE [LARGE SCALE GENOMIC DNA]</scope>
    <source>
        <strain evidence="9">CCUG 56607</strain>
    </source>
</reference>
<dbReference type="Proteomes" id="UP001596990">
    <property type="component" value="Unassembled WGS sequence"/>
</dbReference>
<sequence length="525" mass="56028">MEGTIYSLIPAILMLILVVLTRKVILSLGAGIIVGALMLHDFSIVETAGAIWTLFYEIFIADPANLTSLEGWSMGNIYLFAFLIFLGMATALMTASGGSRAFGDWAIHRVKTRRGSQLTTAFLGIIIFIDDYFNALAVGQVARPLTDRYKVSRAKLAYMIDSTSAPVTVISPISSWGAYIIGTIGTILATNEIADYGALEAFIKMIPANLYAFSALLLVFMTAYFRLDLGAMRKHERRAMQTGELVDPSRDDIPGDLDDEFKEHKNGRIYHLVLPIVVLIAGTVLSMIITGIQGTEGQADILSIFANTNVNISLFFGGLATVLVAGGMYVTQPQPKSSPGKVLWEGTKAMLPAIYILVFAWMIGAVIDQLQTGEYLAALVEQSSIDTAWLPLILFLVAGFMALATGTSWGTFGIMLPIAGELAAVTDVTLILPALAAVLAGSVFGDHCSPISDTTILSSTGAGSNHIDHVLTQLPYALIAALVSVVGYILIGFTGQVALALLISLGLLVGIGVALHFILPSTQEN</sequence>
<feature type="transmembrane region" description="Helical" evidence="6">
    <location>
        <begin position="118"/>
        <end position="142"/>
    </location>
</feature>
<keyword evidence="9" id="KW-1185">Reference proteome</keyword>
<feature type="transmembrane region" description="Helical" evidence="6">
    <location>
        <begin position="6"/>
        <end position="25"/>
    </location>
</feature>